<dbReference type="Proteomes" id="UP001202717">
    <property type="component" value="Chromosome"/>
</dbReference>
<reference evidence="8 9" key="1">
    <citation type="submission" date="2023-01" db="EMBL/GenBank/DDBJ databases">
        <title>Psychroserpens ponticola sp. nov., isolated from seawater.</title>
        <authorList>
            <person name="Kristyanto S."/>
            <person name="Jung J."/>
            <person name="Kim J.M."/>
            <person name="Jeon C.O."/>
        </authorList>
    </citation>
    <scope>NUCLEOTIDE SEQUENCE [LARGE SCALE GENOMIC DNA]</scope>
    <source>
        <strain evidence="8 9">MSW6</strain>
    </source>
</reference>
<evidence type="ECO:0000256" key="4">
    <source>
        <dbReference type="ARBA" id="ARBA00022729"/>
    </source>
</evidence>
<dbReference type="Pfam" id="PF01120">
    <property type="entry name" value="Alpha_L_fucos"/>
    <property type="match status" value="1"/>
</dbReference>
<dbReference type="InterPro" id="IPR016286">
    <property type="entry name" value="FUC_metazoa-typ"/>
</dbReference>
<dbReference type="PIRSF" id="PIRSF001092">
    <property type="entry name" value="Alpha-L-fucosidase"/>
    <property type="match status" value="1"/>
</dbReference>
<proteinExistence type="inferred from homology"/>
<evidence type="ECO:0000256" key="6">
    <source>
        <dbReference type="ARBA" id="ARBA00023295"/>
    </source>
</evidence>
<evidence type="ECO:0000256" key="2">
    <source>
        <dbReference type="ARBA" id="ARBA00007951"/>
    </source>
</evidence>
<evidence type="ECO:0000259" key="7">
    <source>
        <dbReference type="Pfam" id="PF01120"/>
    </source>
</evidence>
<dbReference type="SMART" id="SM00812">
    <property type="entry name" value="Alpha_L_fucos"/>
    <property type="match status" value="1"/>
</dbReference>
<evidence type="ECO:0000256" key="3">
    <source>
        <dbReference type="ARBA" id="ARBA00012662"/>
    </source>
</evidence>
<dbReference type="PANTHER" id="PTHR10030:SF37">
    <property type="entry name" value="ALPHA-L-FUCOSIDASE-RELATED"/>
    <property type="match status" value="1"/>
</dbReference>
<evidence type="ECO:0000313" key="9">
    <source>
        <dbReference type="Proteomes" id="UP001202717"/>
    </source>
</evidence>
<evidence type="ECO:0000256" key="1">
    <source>
        <dbReference type="ARBA" id="ARBA00004071"/>
    </source>
</evidence>
<comment type="similarity">
    <text evidence="2">Belongs to the glycosyl hydrolase 29 family.</text>
</comment>
<evidence type="ECO:0000256" key="5">
    <source>
        <dbReference type="ARBA" id="ARBA00022801"/>
    </source>
</evidence>
<feature type="domain" description="Glycoside hydrolase family 29 N-terminal" evidence="7">
    <location>
        <begin position="47"/>
        <end position="375"/>
    </location>
</feature>
<dbReference type="Gene3D" id="3.20.20.80">
    <property type="entry name" value="Glycosidases"/>
    <property type="match status" value="1"/>
</dbReference>
<dbReference type="SUPFAM" id="SSF51445">
    <property type="entry name" value="(Trans)glycosidases"/>
    <property type="match status" value="1"/>
</dbReference>
<dbReference type="RefSeq" id="WP_249997324.1">
    <property type="nucleotide sequence ID" value="NZ_CP116221.1"/>
</dbReference>
<keyword evidence="4" id="KW-0732">Signal</keyword>
<dbReference type="PANTHER" id="PTHR10030">
    <property type="entry name" value="ALPHA-L-FUCOSIDASE"/>
    <property type="match status" value="1"/>
</dbReference>
<dbReference type="EC" id="3.2.1.51" evidence="3"/>
<dbReference type="InterPro" id="IPR000933">
    <property type="entry name" value="Glyco_hydro_29"/>
</dbReference>
<comment type="function">
    <text evidence="1">Alpha-L-fucosidase is responsible for hydrolyzing the alpha-1,6-linked fucose joined to the reducing-end N-acetylglucosamine of the carbohydrate moieties of glycoproteins.</text>
</comment>
<sequence>MEKRDFIKLMGLGLSSAFVSPLLFASSSNQNVPSYLKGYEQLYLENPRKAALEFFKNAKFGLFIHYGLYSLLEGVWQGKNSKPSEWIQHRGKIHVKEYEKLTSKFTAENFDADFITDMALEAGMKYINLTTRHHDSFCLFDTLYTEFNSVNSPAKRDLVAELSEQCQKKGLALFLYYSHGRDWRHPHAPNNEGWGGAARPKYEIKEKSYKYGEEHNLQIYVDFMKNQITELLTNYGPIAGIWLDGIGVPNKGKGNNNKEMFKCQELYDHIHSLQPQVLVSYKQGLLGTEDFKAPERHFKGVSNVPLELCDTLQPYSWGYAKSDDKGHKTPDNVMKILKDAEQKNANLLLNTGLLPDGSVHADDIKTLKEVGKRLQKG</sequence>
<dbReference type="InterPro" id="IPR017853">
    <property type="entry name" value="GH"/>
</dbReference>
<keyword evidence="5" id="KW-0378">Hydrolase</keyword>
<keyword evidence="9" id="KW-1185">Reference proteome</keyword>
<organism evidence="8 9">
    <name type="scientific">Psychroserpens ponticola</name>
    <dbReference type="NCBI Taxonomy" id="2932268"/>
    <lineage>
        <taxon>Bacteria</taxon>
        <taxon>Pseudomonadati</taxon>
        <taxon>Bacteroidota</taxon>
        <taxon>Flavobacteriia</taxon>
        <taxon>Flavobacteriales</taxon>
        <taxon>Flavobacteriaceae</taxon>
        <taxon>Psychroserpens</taxon>
    </lineage>
</organism>
<dbReference type="InterPro" id="IPR057739">
    <property type="entry name" value="Glyco_hydro_29_N"/>
</dbReference>
<evidence type="ECO:0000313" key="8">
    <source>
        <dbReference type="EMBL" id="WCO03635.1"/>
    </source>
</evidence>
<name>A0ABY7S3Q9_9FLAO</name>
<gene>
    <name evidence="8" type="ORF">MUN68_009010</name>
</gene>
<protein>
    <recommendedName>
        <fullName evidence="3">alpha-L-fucosidase</fullName>
        <ecNumber evidence="3">3.2.1.51</ecNumber>
    </recommendedName>
</protein>
<dbReference type="EMBL" id="CP116221">
    <property type="protein sequence ID" value="WCO03635.1"/>
    <property type="molecule type" value="Genomic_DNA"/>
</dbReference>
<accession>A0ABY7S3Q9</accession>
<keyword evidence="6" id="KW-0326">Glycosidase</keyword>